<dbReference type="Gene3D" id="3.20.20.70">
    <property type="entry name" value="Aldolase class I"/>
    <property type="match status" value="1"/>
</dbReference>
<dbReference type="EC" id="2.5.1.54" evidence="6"/>
<accession>A0A1X0QSL4</accession>
<protein>
    <recommendedName>
        <fullName evidence="6">Phospho-2-dehydro-3-deoxyheptonate aldolase</fullName>
        <ecNumber evidence="6">2.5.1.54</ecNumber>
    </recommendedName>
</protein>
<dbReference type="SUPFAM" id="SSF51569">
    <property type="entry name" value="Aldolase"/>
    <property type="match status" value="1"/>
</dbReference>
<dbReference type="PIRSF" id="PIRSF001361">
    <property type="entry name" value="DAHP_synthase"/>
    <property type="match status" value="1"/>
</dbReference>
<comment type="catalytic activity">
    <reaction evidence="5 6">
        <text>D-erythrose 4-phosphate + phosphoenolpyruvate + H2O = 7-phospho-2-dehydro-3-deoxy-D-arabino-heptonate + phosphate</text>
        <dbReference type="Rhea" id="RHEA:14717"/>
        <dbReference type="ChEBI" id="CHEBI:15377"/>
        <dbReference type="ChEBI" id="CHEBI:16897"/>
        <dbReference type="ChEBI" id="CHEBI:43474"/>
        <dbReference type="ChEBI" id="CHEBI:58394"/>
        <dbReference type="ChEBI" id="CHEBI:58702"/>
        <dbReference type="EC" id="2.5.1.54"/>
    </reaction>
</comment>
<dbReference type="GO" id="GO:0005737">
    <property type="term" value="C:cytoplasm"/>
    <property type="evidence" value="ECO:0007669"/>
    <property type="project" value="TreeGrafter"/>
</dbReference>
<evidence type="ECO:0000259" key="7">
    <source>
        <dbReference type="Pfam" id="PF00793"/>
    </source>
</evidence>
<dbReference type="OrthoDB" id="4699125at2759"/>
<evidence type="ECO:0000256" key="2">
    <source>
        <dbReference type="ARBA" id="ARBA00022605"/>
    </source>
</evidence>
<dbReference type="InterPro" id="IPR013785">
    <property type="entry name" value="Aldolase_TIM"/>
</dbReference>
<dbReference type="GO" id="GO:0008652">
    <property type="term" value="P:amino acid biosynthetic process"/>
    <property type="evidence" value="ECO:0007669"/>
    <property type="project" value="UniProtKB-KW"/>
</dbReference>
<evidence type="ECO:0000256" key="4">
    <source>
        <dbReference type="ARBA" id="ARBA00023141"/>
    </source>
</evidence>
<reference evidence="8" key="1">
    <citation type="journal article" date="2016" name="Proc. Natl. Acad. Sci. U.S.A.">
        <title>Lipid metabolic changes in an early divergent fungus govern the establishment of a mutualistic symbiosis with endobacteria.</title>
        <authorList>
            <person name="Lastovetsky O.A."/>
            <person name="Gaspar M.L."/>
            <person name="Mondo S.J."/>
            <person name="LaButti K.M."/>
            <person name="Sandor L."/>
            <person name="Grigoriev I.V."/>
            <person name="Henry S.A."/>
            <person name="Pawlowska T.E."/>
        </authorList>
    </citation>
    <scope>NUCLEOTIDE SEQUENCE [LARGE SCALE GENOMIC DNA]</scope>
    <source>
        <strain evidence="8">ATCC 52814</strain>
    </source>
</reference>
<sequence>MSYSRTIITEALNELDDKRIKGIKPLIPPQILMEDIPLTLQAAQTILEGRRSAEAVIKGTDDRLLVVVGPCSIHDVKAAKEYAAKLIEYAKDAKDDLFIIMRVYFEKPRTTVGWKGLINDPFMNNSYEINKGLRIARQLLLDLNEMGVPTGCEFLDTISPQYTGDLVSWGAIGARTTESQIHRELASGLSCPVGFKNGKQKSVCYTTFLSSLFSGTDGSNGVAYDAIRAASNGHHFLSVTKQGLSAIVQTEGNDACHVILRGGKSGTNYDAESIKKTAQELQKLKLAPIVMVDCSHGNSNKDHNRQPVVAQSIADQLAQPSVTGDNIVGVMIESNLVEGRQDIPSEGPHRLNYGQSITDACIGWEDTVRTLDILRQGVQARRAAREH</sequence>
<name>A0A1X0QSL4_RHIZD</name>
<keyword evidence="2 6" id="KW-0028">Amino-acid biosynthesis</keyword>
<dbReference type="GO" id="GO:0003849">
    <property type="term" value="F:3-deoxy-7-phosphoheptulonate synthase activity"/>
    <property type="evidence" value="ECO:0007669"/>
    <property type="project" value="UniProtKB-EC"/>
</dbReference>
<evidence type="ECO:0000256" key="1">
    <source>
        <dbReference type="ARBA" id="ARBA00007985"/>
    </source>
</evidence>
<evidence type="ECO:0000256" key="5">
    <source>
        <dbReference type="ARBA" id="ARBA00047508"/>
    </source>
</evidence>
<keyword evidence="4 6" id="KW-0057">Aromatic amino acid biosynthesis</keyword>
<dbReference type="Proteomes" id="UP000242414">
    <property type="component" value="Unassembled WGS sequence"/>
</dbReference>
<dbReference type="InterPro" id="IPR006219">
    <property type="entry name" value="DAHP_synth_1"/>
</dbReference>
<dbReference type="NCBIfam" id="NF009395">
    <property type="entry name" value="PRK12755.1"/>
    <property type="match status" value="1"/>
</dbReference>
<evidence type="ECO:0000256" key="3">
    <source>
        <dbReference type="ARBA" id="ARBA00022679"/>
    </source>
</evidence>
<dbReference type="AlphaFoldDB" id="A0A1X0QSL4"/>
<evidence type="ECO:0000313" key="8">
    <source>
        <dbReference type="EMBL" id="ORE02731.1"/>
    </source>
</evidence>
<dbReference type="PANTHER" id="PTHR21225">
    <property type="entry name" value="PHOSPHO-2-DEHYDRO-3-DEOXYHEPTONATE ALDOLASE DAHP SYNTHETASE"/>
    <property type="match status" value="1"/>
</dbReference>
<comment type="similarity">
    <text evidence="1 6">Belongs to the class-I DAHP synthase family.</text>
</comment>
<dbReference type="GO" id="GO:0009073">
    <property type="term" value="P:aromatic amino acid family biosynthetic process"/>
    <property type="evidence" value="ECO:0007669"/>
    <property type="project" value="UniProtKB-KW"/>
</dbReference>
<dbReference type="EMBL" id="KV922035">
    <property type="protein sequence ID" value="ORE02731.1"/>
    <property type="molecule type" value="Genomic_DNA"/>
</dbReference>
<keyword evidence="3 6" id="KW-0808">Transferase</keyword>
<dbReference type="NCBIfam" id="TIGR00034">
    <property type="entry name" value="aroFGH"/>
    <property type="match status" value="1"/>
</dbReference>
<dbReference type="Pfam" id="PF00793">
    <property type="entry name" value="DAHP_synth_1"/>
    <property type="match status" value="1"/>
</dbReference>
<gene>
    <name evidence="8" type="ORF">BCV72DRAFT_297380</name>
</gene>
<dbReference type="PANTHER" id="PTHR21225:SF20">
    <property type="entry name" value="PHOSPHO-2-DEHYDRO-3-DEOXYHEPTONATE ALDOLASE"/>
    <property type="match status" value="1"/>
</dbReference>
<organism evidence="8">
    <name type="scientific">Rhizopus microsporus var. microsporus</name>
    <dbReference type="NCBI Taxonomy" id="86635"/>
    <lineage>
        <taxon>Eukaryota</taxon>
        <taxon>Fungi</taxon>
        <taxon>Fungi incertae sedis</taxon>
        <taxon>Mucoromycota</taxon>
        <taxon>Mucoromycotina</taxon>
        <taxon>Mucoromycetes</taxon>
        <taxon>Mucorales</taxon>
        <taxon>Mucorineae</taxon>
        <taxon>Rhizopodaceae</taxon>
        <taxon>Rhizopus</taxon>
    </lineage>
</organism>
<proteinExistence type="inferred from homology"/>
<feature type="domain" description="DAHP synthetase I/KDSA" evidence="7">
    <location>
        <begin position="55"/>
        <end position="370"/>
    </location>
</feature>
<evidence type="ECO:0000256" key="6">
    <source>
        <dbReference type="PIRNR" id="PIRNR001361"/>
    </source>
</evidence>
<dbReference type="InterPro" id="IPR006218">
    <property type="entry name" value="DAHP1/KDSA"/>
</dbReference>
<dbReference type="VEuPathDB" id="FungiDB:BCV72DRAFT_297380"/>